<dbReference type="GO" id="GO:0017111">
    <property type="term" value="F:ribonucleoside triphosphate phosphatase activity"/>
    <property type="evidence" value="ECO:0007669"/>
    <property type="project" value="TreeGrafter"/>
</dbReference>
<gene>
    <name evidence="3" type="ORF">HYPBUDRAFT_180243</name>
</gene>
<keyword evidence="2" id="KW-0472">Membrane</keyword>
<evidence type="ECO:0000256" key="2">
    <source>
        <dbReference type="SAM" id="Phobius"/>
    </source>
</evidence>
<dbReference type="FunFam" id="3.30.1360.180:FF:000003">
    <property type="entry name" value="Type I phosphodiesterase/nucleotide pyrophosphatase family protein"/>
    <property type="match status" value="1"/>
</dbReference>
<name>A0A1E4RSV9_9ASCO</name>
<dbReference type="InterPro" id="IPR017850">
    <property type="entry name" value="Alkaline_phosphatase_core_sf"/>
</dbReference>
<organism evidence="3 4">
    <name type="scientific">Hyphopichia burtonii NRRL Y-1933</name>
    <dbReference type="NCBI Taxonomy" id="984485"/>
    <lineage>
        <taxon>Eukaryota</taxon>
        <taxon>Fungi</taxon>
        <taxon>Dikarya</taxon>
        <taxon>Ascomycota</taxon>
        <taxon>Saccharomycotina</taxon>
        <taxon>Pichiomycetes</taxon>
        <taxon>Debaryomycetaceae</taxon>
        <taxon>Hyphopichia</taxon>
    </lineage>
</organism>
<dbReference type="GeneID" id="30997443"/>
<evidence type="ECO:0000313" key="3">
    <source>
        <dbReference type="EMBL" id="ODV70301.1"/>
    </source>
</evidence>
<feature type="compositionally biased region" description="Polar residues" evidence="1">
    <location>
        <begin position="629"/>
        <end position="656"/>
    </location>
</feature>
<dbReference type="AlphaFoldDB" id="A0A1E4RSV9"/>
<dbReference type="Proteomes" id="UP000095085">
    <property type="component" value="Unassembled WGS sequence"/>
</dbReference>
<feature type="transmembrane region" description="Helical" evidence="2">
    <location>
        <begin position="121"/>
        <end position="142"/>
    </location>
</feature>
<dbReference type="STRING" id="984485.A0A1E4RSV9"/>
<protein>
    <submittedName>
        <fullName evidence="3">Putative nucleotide pyrophosphatase</fullName>
    </submittedName>
</protein>
<dbReference type="RefSeq" id="XP_020079368.1">
    <property type="nucleotide sequence ID" value="XM_020222894.1"/>
</dbReference>
<keyword evidence="4" id="KW-1185">Reference proteome</keyword>
<dbReference type="PANTHER" id="PTHR10151">
    <property type="entry name" value="ECTONUCLEOTIDE PYROPHOSPHATASE/PHOSPHODIESTERASE"/>
    <property type="match status" value="1"/>
</dbReference>
<dbReference type="CDD" id="cd16018">
    <property type="entry name" value="Enpp"/>
    <property type="match status" value="1"/>
</dbReference>
<dbReference type="OrthoDB" id="415411at2759"/>
<dbReference type="GO" id="GO:0047429">
    <property type="term" value="F:nucleoside triphosphate diphosphatase activity"/>
    <property type="evidence" value="ECO:0007669"/>
    <property type="project" value="TreeGrafter"/>
</dbReference>
<dbReference type="Gene3D" id="3.30.1360.180">
    <property type="match status" value="1"/>
</dbReference>
<evidence type="ECO:0000313" key="4">
    <source>
        <dbReference type="Proteomes" id="UP000095085"/>
    </source>
</evidence>
<keyword evidence="2" id="KW-1133">Transmembrane helix</keyword>
<dbReference type="GO" id="GO:0009141">
    <property type="term" value="P:nucleoside triphosphate metabolic process"/>
    <property type="evidence" value="ECO:0007669"/>
    <property type="project" value="TreeGrafter"/>
</dbReference>
<dbReference type="InterPro" id="IPR002591">
    <property type="entry name" value="Phosphodiest/P_Trfase"/>
</dbReference>
<dbReference type="SUPFAM" id="SSF53649">
    <property type="entry name" value="Alkaline phosphatase-like"/>
    <property type="match status" value="1"/>
</dbReference>
<evidence type="ECO:0000256" key="1">
    <source>
        <dbReference type="SAM" id="MobiDB-lite"/>
    </source>
</evidence>
<keyword evidence="2" id="KW-0812">Transmembrane</keyword>
<proteinExistence type="predicted"/>
<feature type="region of interest" description="Disordered" evidence="1">
    <location>
        <begin position="628"/>
        <end position="683"/>
    </location>
</feature>
<sequence length="746" mass="84045">MSINYQGPHPVDVPITDLDDAEDDIIYRENLGNNSGYQDNSQNFLNSMDYEHQDSQQGFMGKIRNYFNNPRLSGGRYTSVASTDSFEIDDDDDDDEVANRFAFDIRDYKIKRLNDKLNKTIAILVFGLLLVIVIIFFNKSWFTSSSVEEDKEYASMASQHKKVKQVLSNTTHDFYPTTIIVSLDGFHPHYINPYLTPSLHNMMINDYGAPYMIPSFPSSTFPNHWTLITGLHPSEHGIVGNTFFDPVLKKQFVNTDPKVGGIDPDFWQGGEPIWQTAFKQGVNSAVHMWPGSEVPGIGIANGPMEVDRYNGSELLSSKVARVMGWLDRDDINKRPELILTYVPTIDQFGHKFGISGKNLTDALKYVDDFVDLMQMELKNRNLRDVVNLVIVSDHGMAPTSNDRLLFLDDVIDLQKIEHIDGWPLFGLRPYKKHSLDDIYKELKEKFATLSQDLQKHYHIYKLEDFPKQYNFGGSKNEHKFNYRLAPIWIVPDVGYSITTHKQHEENNFDYTPKGVHGYNNTEVLMRALFLGSGPYFDKKLGSTTNTKIKPFQNIEVYNLLCDSLNIAPAPNNGSGSPQTSISNLVSTKNLLPEDWSDSLGYPNVPFEIDHIVKDATYDLLWKKPADRAQPTTISVSTNEKPMESLASQESSLSNIATEKLPKPSDFTTTSHDEKPEPTSNPLNNLIGEIEDAIDDVGDALNDVFEDAGDGLNDAVDGLNDAAGTTSEKVHNWMGKLFGDASDDEKS</sequence>
<dbReference type="PANTHER" id="PTHR10151:SF120">
    <property type="entry name" value="BIS(5'-ADENOSYL)-TRIPHOSPHATASE"/>
    <property type="match status" value="1"/>
</dbReference>
<reference evidence="4" key="1">
    <citation type="submission" date="2016-05" db="EMBL/GenBank/DDBJ databases">
        <title>Comparative genomics of biotechnologically important yeasts.</title>
        <authorList>
            <consortium name="DOE Joint Genome Institute"/>
            <person name="Riley R."/>
            <person name="Haridas S."/>
            <person name="Wolfe K.H."/>
            <person name="Lopes M.R."/>
            <person name="Hittinger C.T."/>
            <person name="Goker M."/>
            <person name="Salamov A."/>
            <person name="Wisecaver J."/>
            <person name="Long T.M."/>
            <person name="Aerts A.L."/>
            <person name="Barry K."/>
            <person name="Choi C."/>
            <person name="Clum A."/>
            <person name="Coughlan A.Y."/>
            <person name="Deshpande S."/>
            <person name="Douglass A.P."/>
            <person name="Hanson S.J."/>
            <person name="Klenk H.-P."/>
            <person name="Labutti K."/>
            <person name="Lapidus A."/>
            <person name="Lindquist E."/>
            <person name="Lipzen A."/>
            <person name="Meier-Kolthoff J.P."/>
            <person name="Ohm R.A."/>
            <person name="Otillar R.P."/>
            <person name="Pangilinan J."/>
            <person name="Peng Y."/>
            <person name="Rokas A."/>
            <person name="Rosa C.A."/>
            <person name="Scheuner C."/>
            <person name="Sibirny A.A."/>
            <person name="Slot J.C."/>
            <person name="Stielow J.B."/>
            <person name="Sun H."/>
            <person name="Kurtzman C.P."/>
            <person name="Blackwell M."/>
            <person name="Grigoriev I.V."/>
            <person name="Jeffries T.W."/>
        </authorList>
    </citation>
    <scope>NUCLEOTIDE SEQUENCE [LARGE SCALE GENOMIC DNA]</scope>
    <source>
        <strain evidence="4">NRRL Y-1933</strain>
    </source>
</reference>
<dbReference type="EMBL" id="KV454538">
    <property type="protein sequence ID" value="ODV70301.1"/>
    <property type="molecule type" value="Genomic_DNA"/>
</dbReference>
<accession>A0A1E4RSV9</accession>
<dbReference type="Gene3D" id="3.40.720.10">
    <property type="entry name" value="Alkaline Phosphatase, subunit A"/>
    <property type="match status" value="1"/>
</dbReference>
<dbReference type="Pfam" id="PF01663">
    <property type="entry name" value="Phosphodiest"/>
    <property type="match status" value="1"/>
</dbReference>